<protein>
    <submittedName>
        <fullName evidence="3">Lactonase family protein</fullName>
    </submittedName>
</protein>
<evidence type="ECO:0000256" key="2">
    <source>
        <dbReference type="ARBA" id="ARBA00022526"/>
    </source>
</evidence>
<dbReference type="InterPro" id="IPR019405">
    <property type="entry name" value="Lactonase_7-beta_prop"/>
</dbReference>
<keyword evidence="2" id="KW-0119">Carbohydrate metabolism</keyword>
<dbReference type="InterPro" id="IPR015943">
    <property type="entry name" value="WD40/YVTN_repeat-like_dom_sf"/>
</dbReference>
<reference evidence="3" key="2">
    <citation type="submission" date="2021-04" db="EMBL/GenBank/DDBJ databases">
        <authorList>
            <person name="Gilroy R."/>
        </authorList>
    </citation>
    <scope>NUCLEOTIDE SEQUENCE</scope>
    <source>
        <strain evidence="3">CHK118-2852</strain>
    </source>
</reference>
<dbReference type="PANTHER" id="PTHR30344">
    <property type="entry name" value="6-PHOSPHOGLUCONOLACTONASE-RELATED"/>
    <property type="match status" value="1"/>
</dbReference>
<dbReference type="PROSITE" id="PS51257">
    <property type="entry name" value="PROKAR_LIPOPROTEIN"/>
    <property type="match status" value="1"/>
</dbReference>
<dbReference type="AlphaFoldDB" id="A0A9D2GZL4"/>
<accession>A0A9D2GZL4</accession>
<dbReference type="GO" id="GO:0005829">
    <property type="term" value="C:cytosol"/>
    <property type="evidence" value="ECO:0007669"/>
    <property type="project" value="TreeGrafter"/>
</dbReference>
<dbReference type="InterPro" id="IPR050282">
    <property type="entry name" value="Cycloisomerase_2"/>
</dbReference>
<comment type="caution">
    <text evidence="3">The sequence shown here is derived from an EMBL/GenBank/DDBJ whole genome shotgun (WGS) entry which is preliminary data.</text>
</comment>
<dbReference type="Proteomes" id="UP000824108">
    <property type="component" value="Unassembled WGS sequence"/>
</dbReference>
<dbReference type="InterPro" id="IPR011048">
    <property type="entry name" value="Haem_d1_sf"/>
</dbReference>
<organism evidence="3 4">
    <name type="scientific">Candidatus Bacteroides merdavium</name>
    <dbReference type="NCBI Taxonomy" id="2838472"/>
    <lineage>
        <taxon>Bacteria</taxon>
        <taxon>Pseudomonadati</taxon>
        <taxon>Bacteroidota</taxon>
        <taxon>Bacteroidia</taxon>
        <taxon>Bacteroidales</taxon>
        <taxon>Bacteroidaceae</taxon>
        <taxon>Bacteroides</taxon>
    </lineage>
</organism>
<dbReference type="SUPFAM" id="SSF51004">
    <property type="entry name" value="C-terminal (heme d1) domain of cytochrome cd1-nitrite reductase"/>
    <property type="match status" value="1"/>
</dbReference>
<evidence type="ECO:0000256" key="1">
    <source>
        <dbReference type="ARBA" id="ARBA00005564"/>
    </source>
</evidence>
<gene>
    <name evidence="3" type="ORF">H9807_06035</name>
</gene>
<sequence>MNKKLILCCAGAAILTGCTGKKQQQAVLTQAEDTLYMLVGSYGPAEQEGIKIYKFNQDTGKGQYVSGVKGISNPSYQAISKDGKRVYSVGEDDGGTACANTLTFDAATGTLTLVNSQPTQGAAPCHIALSPEEDYVVTANYNGSNITLFPLDAEGRLKSGKAIGFDGHGADKERQSKPHLHFVCFTPDSKYLLANDLGTDRIHRFPLNNRQKGSDAPLVDEQQASDILLAPGSGPRHTEFSADGRFAYLITELSGEVLAFTYNGDSLTLMQTIQADTLDARGSADIHLSPDGRHLYASNRLKGDGLAIFHVNAQDGTLTKAGYQPTGIHPRNFILTPNGKYLLVACRDTNEIQVFARDASTGLLTDTGQTIKTTKPVCLKFVKM</sequence>
<dbReference type="PANTHER" id="PTHR30344:SF1">
    <property type="entry name" value="6-PHOSPHOGLUCONOLACTONASE"/>
    <property type="match status" value="1"/>
</dbReference>
<evidence type="ECO:0000313" key="4">
    <source>
        <dbReference type="Proteomes" id="UP000824108"/>
    </source>
</evidence>
<dbReference type="GO" id="GO:0017057">
    <property type="term" value="F:6-phosphogluconolactonase activity"/>
    <property type="evidence" value="ECO:0007669"/>
    <property type="project" value="TreeGrafter"/>
</dbReference>
<dbReference type="Pfam" id="PF10282">
    <property type="entry name" value="Lactonase"/>
    <property type="match status" value="1"/>
</dbReference>
<dbReference type="Gene3D" id="2.130.10.10">
    <property type="entry name" value="YVTN repeat-like/Quinoprotein amine dehydrogenase"/>
    <property type="match status" value="1"/>
</dbReference>
<dbReference type="EMBL" id="DXAV01000051">
    <property type="protein sequence ID" value="HIZ91660.1"/>
    <property type="molecule type" value="Genomic_DNA"/>
</dbReference>
<comment type="similarity">
    <text evidence="1">Belongs to the cycloisomerase 2 family.</text>
</comment>
<dbReference type="FunFam" id="2.130.10.10:FF:000306">
    <property type="entry name" value="3-carboxymuconate cyclase"/>
    <property type="match status" value="1"/>
</dbReference>
<name>A0A9D2GZL4_9BACE</name>
<dbReference type="GO" id="GO:0006006">
    <property type="term" value="P:glucose metabolic process"/>
    <property type="evidence" value="ECO:0007669"/>
    <property type="project" value="UniProtKB-KW"/>
</dbReference>
<reference evidence="3" key="1">
    <citation type="journal article" date="2021" name="PeerJ">
        <title>Extensive microbial diversity within the chicken gut microbiome revealed by metagenomics and culture.</title>
        <authorList>
            <person name="Gilroy R."/>
            <person name="Ravi A."/>
            <person name="Getino M."/>
            <person name="Pursley I."/>
            <person name="Horton D.L."/>
            <person name="Alikhan N.F."/>
            <person name="Baker D."/>
            <person name="Gharbi K."/>
            <person name="Hall N."/>
            <person name="Watson M."/>
            <person name="Adriaenssens E.M."/>
            <person name="Foster-Nyarko E."/>
            <person name="Jarju S."/>
            <person name="Secka A."/>
            <person name="Antonio M."/>
            <person name="Oren A."/>
            <person name="Chaudhuri R.R."/>
            <person name="La Ragione R."/>
            <person name="Hildebrand F."/>
            <person name="Pallen M.J."/>
        </authorList>
    </citation>
    <scope>NUCLEOTIDE SEQUENCE</scope>
    <source>
        <strain evidence="3">CHK118-2852</strain>
    </source>
</reference>
<evidence type="ECO:0000313" key="3">
    <source>
        <dbReference type="EMBL" id="HIZ91660.1"/>
    </source>
</evidence>
<proteinExistence type="inferred from homology"/>
<keyword evidence="2" id="KW-0313">Glucose metabolism</keyword>